<dbReference type="Proteomes" id="UP001162501">
    <property type="component" value="Chromosome 9"/>
</dbReference>
<evidence type="ECO:0000313" key="1">
    <source>
        <dbReference type="EMBL" id="CAI9714371.1"/>
    </source>
</evidence>
<organism evidence="1 2">
    <name type="scientific">Rangifer tarandus platyrhynchus</name>
    <name type="common">Svalbard reindeer</name>
    <dbReference type="NCBI Taxonomy" id="3082113"/>
    <lineage>
        <taxon>Eukaryota</taxon>
        <taxon>Metazoa</taxon>
        <taxon>Chordata</taxon>
        <taxon>Craniata</taxon>
        <taxon>Vertebrata</taxon>
        <taxon>Euteleostomi</taxon>
        <taxon>Mammalia</taxon>
        <taxon>Eutheria</taxon>
        <taxon>Laurasiatheria</taxon>
        <taxon>Artiodactyla</taxon>
        <taxon>Ruminantia</taxon>
        <taxon>Pecora</taxon>
        <taxon>Cervidae</taxon>
        <taxon>Odocoileinae</taxon>
        <taxon>Rangifer</taxon>
    </lineage>
</organism>
<proteinExistence type="predicted"/>
<sequence length="397" mass="41880">MEASRLRLARQERSSTPPPGVAARSSCRGGERRRRPARRPGQQVRPWACSPTALPPHAPTPHGVSHHLKAQRATPLAGIPDPRFPTYWPRAGWSRKSFWERKGRKTTPPIPDPDGHRRTRGAERKRAPPGPQRGPTPAATLRRGVPGVIPDSPPKPSVCCRSARTAGAPSPTAQHPSVPGGHRTRPQPGRPRARALTRRRFGVAARARGESGGRDAVLPGRRPLSARPGVRPLRLRPLPRAAVVTPAPRPPPANPEAALGRPHSARARPPSATPASRPAPLGPGEGEKFAHSGQRGSGDEEPLSPSSGFGTQRPDLRTRSAAWNLAGVSAPAPSPGSPPPLRSALRSYPLSACSRPAGSESGINPPATSPERPPHCGAAALELGTDQPGTGQVCGKR</sequence>
<name>A0ACB0FN58_RANTA</name>
<evidence type="ECO:0000313" key="2">
    <source>
        <dbReference type="Proteomes" id="UP001162501"/>
    </source>
</evidence>
<accession>A0ACB0FN58</accession>
<dbReference type="EMBL" id="OX596093">
    <property type="protein sequence ID" value="CAI9714371.1"/>
    <property type="molecule type" value="Genomic_DNA"/>
</dbReference>
<protein>
    <submittedName>
        <fullName evidence="1">Uncharacterized protein</fullName>
    </submittedName>
</protein>
<gene>
    <name evidence="1" type="ORF">MRATA1EN3_LOCUS25584</name>
</gene>
<reference evidence="1" key="1">
    <citation type="submission" date="2023-05" db="EMBL/GenBank/DDBJ databases">
        <authorList>
            <consortium name="ELIXIR-Norway"/>
        </authorList>
    </citation>
    <scope>NUCLEOTIDE SEQUENCE</scope>
</reference>